<gene>
    <name evidence="4" type="ORF">IHE29_02940</name>
</gene>
<dbReference type="RefSeq" id="WP_338910372.1">
    <property type="nucleotide sequence ID" value="NZ_CP062175.1"/>
</dbReference>
<organism evidence="4 5">
    <name type="scientific">Mycetohabitans rhizoxinica</name>
    <dbReference type="NCBI Taxonomy" id="412963"/>
    <lineage>
        <taxon>Bacteria</taxon>
        <taxon>Pseudomonadati</taxon>
        <taxon>Pseudomonadota</taxon>
        <taxon>Betaproteobacteria</taxon>
        <taxon>Burkholderiales</taxon>
        <taxon>Burkholderiaceae</taxon>
        <taxon>Mycetohabitans</taxon>
    </lineage>
</organism>
<keyword evidence="4" id="KW-0614">Plasmid</keyword>
<evidence type="ECO:0000256" key="1">
    <source>
        <dbReference type="ARBA" id="ARBA00023125"/>
    </source>
</evidence>
<feature type="DNA-binding region" description="OmpR/PhoB-type" evidence="2">
    <location>
        <begin position="30"/>
        <end position="89"/>
    </location>
</feature>
<dbReference type="Proteomes" id="UP001493153">
    <property type="component" value="Plasmid megaplasmid"/>
</dbReference>
<dbReference type="InterPro" id="IPR016032">
    <property type="entry name" value="Sig_transdc_resp-reg_C-effctor"/>
</dbReference>
<dbReference type="PROSITE" id="PS51755">
    <property type="entry name" value="OMPR_PHOB"/>
    <property type="match status" value="1"/>
</dbReference>
<dbReference type="InterPro" id="IPR001867">
    <property type="entry name" value="OmpR/PhoB-type_DNA-bd"/>
</dbReference>
<evidence type="ECO:0000313" key="4">
    <source>
        <dbReference type="EMBL" id="WXK38285.1"/>
    </source>
</evidence>
<dbReference type="EMBL" id="CP062175">
    <property type="protein sequence ID" value="WXK38285.1"/>
    <property type="molecule type" value="Genomic_DNA"/>
</dbReference>
<evidence type="ECO:0000313" key="5">
    <source>
        <dbReference type="Proteomes" id="UP001493153"/>
    </source>
</evidence>
<geneLocation type="plasmid" evidence="4 5">
    <name>megaplasmid</name>
</geneLocation>
<feature type="domain" description="OmpR/PhoB-type" evidence="3">
    <location>
        <begin position="30"/>
        <end position="89"/>
    </location>
</feature>
<dbReference type="InterPro" id="IPR036388">
    <property type="entry name" value="WH-like_DNA-bd_sf"/>
</dbReference>
<sequence>MVAPLKFRVLILRIRFANQGLTRQHRPQGNDILAYPPYRLDRRSWLVTLSERRLNFTPREFACAWLLFSRYGRYVSRTHMAGAVWCRAA</sequence>
<name>A0ABZ2PU27_9BURK</name>
<evidence type="ECO:0000256" key="2">
    <source>
        <dbReference type="PROSITE-ProRule" id="PRU01091"/>
    </source>
</evidence>
<accession>A0ABZ2PU27</accession>
<dbReference type="Gene3D" id="1.10.10.10">
    <property type="entry name" value="Winged helix-like DNA-binding domain superfamily/Winged helix DNA-binding domain"/>
    <property type="match status" value="1"/>
</dbReference>
<evidence type="ECO:0000259" key="3">
    <source>
        <dbReference type="PROSITE" id="PS51755"/>
    </source>
</evidence>
<reference evidence="4 5" key="1">
    <citation type="submission" date="2020-09" db="EMBL/GenBank/DDBJ databases">
        <title>Genome sequences of Mycetohabitans spp.</title>
        <authorList>
            <person name="Carter M.E."/>
            <person name="Carpenter S.C.D."/>
            <person name="Bogdanove A.J."/>
        </authorList>
    </citation>
    <scope>NUCLEOTIDE SEQUENCE [LARGE SCALE GENOMIC DNA]</scope>
    <source>
        <strain evidence="4 5">B12</strain>
        <plasmid evidence="4 5">megaplasmid</plasmid>
    </source>
</reference>
<dbReference type="SUPFAM" id="SSF46894">
    <property type="entry name" value="C-terminal effector domain of the bipartite response regulators"/>
    <property type="match status" value="1"/>
</dbReference>
<proteinExistence type="predicted"/>
<keyword evidence="5" id="KW-1185">Reference proteome</keyword>
<protein>
    <submittedName>
        <fullName evidence="4">Response regulator transcription factor</fullName>
    </submittedName>
</protein>
<keyword evidence="1 2" id="KW-0238">DNA-binding</keyword>